<dbReference type="InterPro" id="IPR003599">
    <property type="entry name" value="Ig_sub"/>
</dbReference>
<comment type="caution">
    <text evidence="6">The sequence shown here is derived from an EMBL/GenBank/DDBJ whole genome shotgun (WGS) entry which is preliminary data.</text>
</comment>
<dbReference type="InterPro" id="IPR013783">
    <property type="entry name" value="Ig-like_fold"/>
</dbReference>
<keyword evidence="3" id="KW-1015">Disulfide bond</keyword>
<sequence>SGSRPPPFTSLKFLREPSDVVVARGGSVFLECAAESDSGIPDIFWEKDSEILDLESDERRKKFPNGSLWIGNVVHSRHHKPDEGNYRCRATLKNVGSIVSRAAKVMVAGG</sequence>
<reference evidence="6 7" key="1">
    <citation type="submission" date="2019-09" db="EMBL/GenBank/DDBJ databases">
        <title>Bird 10,000 Genomes (B10K) Project - Family phase.</title>
        <authorList>
            <person name="Zhang G."/>
        </authorList>
    </citation>
    <scope>NUCLEOTIDE SEQUENCE [LARGE SCALE GENOMIC DNA]</scope>
    <source>
        <strain evidence="6">B10K-DU-029-44</strain>
        <tissue evidence="6">Heart</tissue>
    </source>
</reference>
<keyword evidence="2" id="KW-0677">Repeat</keyword>
<evidence type="ECO:0000259" key="5">
    <source>
        <dbReference type="PROSITE" id="PS50835"/>
    </source>
</evidence>
<evidence type="ECO:0000256" key="2">
    <source>
        <dbReference type="ARBA" id="ARBA00022737"/>
    </source>
</evidence>
<keyword evidence="4" id="KW-0393">Immunoglobulin domain</keyword>
<dbReference type="AlphaFoldDB" id="A0A7K6GWE5"/>
<dbReference type="InterPro" id="IPR007110">
    <property type="entry name" value="Ig-like_dom"/>
</dbReference>
<gene>
    <name evidence="6" type="primary">Dcc</name>
    <name evidence="6" type="ORF">MALELE_R07079</name>
</gene>
<dbReference type="Pfam" id="PF13927">
    <property type="entry name" value="Ig_3"/>
    <property type="match status" value="1"/>
</dbReference>
<organism evidence="6 7">
    <name type="scientific">Malurus elegans</name>
    <name type="common">Red-winged fairywren</name>
    <dbReference type="NCBI Taxonomy" id="720584"/>
    <lineage>
        <taxon>Eukaryota</taxon>
        <taxon>Metazoa</taxon>
        <taxon>Chordata</taxon>
        <taxon>Craniata</taxon>
        <taxon>Vertebrata</taxon>
        <taxon>Euteleostomi</taxon>
        <taxon>Archelosauria</taxon>
        <taxon>Archosauria</taxon>
        <taxon>Dinosauria</taxon>
        <taxon>Saurischia</taxon>
        <taxon>Theropoda</taxon>
        <taxon>Coelurosauria</taxon>
        <taxon>Aves</taxon>
        <taxon>Neognathae</taxon>
        <taxon>Neoaves</taxon>
        <taxon>Telluraves</taxon>
        <taxon>Australaves</taxon>
        <taxon>Passeriformes</taxon>
        <taxon>Meliphagoidea</taxon>
        <taxon>Maluridae</taxon>
        <taxon>Malurus</taxon>
    </lineage>
</organism>
<dbReference type="InterPro" id="IPR036179">
    <property type="entry name" value="Ig-like_dom_sf"/>
</dbReference>
<dbReference type="SMART" id="SM00409">
    <property type="entry name" value="IG"/>
    <property type="match status" value="1"/>
</dbReference>
<protein>
    <submittedName>
        <fullName evidence="6">DCC protein</fullName>
    </submittedName>
</protein>
<dbReference type="Gene3D" id="2.60.40.10">
    <property type="entry name" value="Immunoglobulins"/>
    <property type="match status" value="1"/>
</dbReference>
<dbReference type="PANTHER" id="PTHR44170">
    <property type="entry name" value="PROTEIN SIDEKICK"/>
    <property type="match status" value="1"/>
</dbReference>
<evidence type="ECO:0000256" key="1">
    <source>
        <dbReference type="ARBA" id="ARBA00009588"/>
    </source>
</evidence>
<evidence type="ECO:0000256" key="3">
    <source>
        <dbReference type="ARBA" id="ARBA00023157"/>
    </source>
</evidence>
<dbReference type="PROSITE" id="PS50835">
    <property type="entry name" value="IG_LIKE"/>
    <property type="match status" value="1"/>
</dbReference>
<evidence type="ECO:0000313" key="7">
    <source>
        <dbReference type="Proteomes" id="UP000564407"/>
    </source>
</evidence>
<accession>A0A7K6GWE5</accession>
<dbReference type="SUPFAM" id="SSF48726">
    <property type="entry name" value="Immunoglobulin"/>
    <property type="match status" value="1"/>
</dbReference>
<dbReference type="PANTHER" id="PTHR44170:SF8">
    <property type="entry name" value="NETRIN RECEPTOR DCC"/>
    <property type="match status" value="1"/>
</dbReference>
<dbReference type="EMBL" id="VZRP01014918">
    <property type="protein sequence ID" value="NWV67557.1"/>
    <property type="molecule type" value="Genomic_DNA"/>
</dbReference>
<dbReference type="GO" id="GO:0098609">
    <property type="term" value="P:cell-cell adhesion"/>
    <property type="evidence" value="ECO:0007669"/>
    <property type="project" value="TreeGrafter"/>
</dbReference>
<proteinExistence type="inferred from homology"/>
<name>A0A7K6GWE5_9PASS</name>
<evidence type="ECO:0000256" key="4">
    <source>
        <dbReference type="ARBA" id="ARBA00023319"/>
    </source>
</evidence>
<dbReference type="Proteomes" id="UP000564407">
    <property type="component" value="Unassembled WGS sequence"/>
</dbReference>
<dbReference type="FunFam" id="2.60.40.10:FF:000189">
    <property type="entry name" value="Neogenin isoform 3"/>
    <property type="match status" value="1"/>
</dbReference>
<feature type="domain" description="Ig-like" evidence="5">
    <location>
        <begin position="6"/>
        <end position="104"/>
    </location>
</feature>
<comment type="similarity">
    <text evidence="1">Belongs to the immunoglobulin superfamily. DCC family.</text>
</comment>
<evidence type="ECO:0000313" key="6">
    <source>
        <dbReference type="EMBL" id="NWV67557.1"/>
    </source>
</evidence>
<feature type="non-terminal residue" evidence="6">
    <location>
        <position position="110"/>
    </location>
</feature>
<keyword evidence="7" id="KW-1185">Reference proteome</keyword>
<feature type="non-terminal residue" evidence="6">
    <location>
        <position position="1"/>
    </location>
</feature>